<proteinExistence type="predicted"/>
<protein>
    <submittedName>
        <fullName evidence="1">Uncharacterized protein</fullName>
    </submittedName>
</protein>
<name>A0A7W6RS84_9HYPH</name>
<accession>A0A7W6RS84</accession>
<dbReference type="EMBL" id="JACIGM010000014">
    <property type="protein sequence ID" value="MBB4277647.1"/>
    <property type="molecule type" value="Genomic_DNA"/>
</dbReference>
<sequence length="231" mass="25918">MANNRKDQCDIMGVNLLMLGNADGPGETPRTQTLAKRSRQTIAGIGKHGAKPHARGNQSIDLDERDLRFGTLDPHFLGNASLSHTILVTRPAFRQEQPQTHGTGTSSRASVNDTSVWQLALAEHRRITEWSPFFGRPVSSITRKASEAPDNLVSLHGQFRRKRTGVPNAIRDEMMQAVVAIRRKPFRQRLHTLAISRPDHPRNIDRAHLPPHPRWSANDWPIIVNRGLISQ</sequence>
<organism evidence="1 2">
    <name type="scientific">Rhizobium mongolense</name>
    <dbReference type="NCBI Taxonomy" id="57676"/>
    <lineage>
        <taxon>Bacteria</taxon>
        <taxon>Pseudomonadati</taxon>
        <taxon>Pseudomonadota</taxon>
        <taxon>Alphaproteobacteria</taxon>
        <taxon>Hyphomicrobiales</taxon>
        <taxon>Rhizobiaceae</taxon>
        <taxon>Rhizobium/Agrobacterium group</taxon>
        <taxon>Rhizobium</taxon>
    </lineage>
</organism>
<reference evidence="1 2" key="1">
    <citation type="submission" date="2020-08" db="EMBL/GenBank/DDBJ databases">
        <title>Genomic Encyclopedia of Type Strains, Phase IV (KMG-V): Genome sequencing to study the core and pangenomes of soil and plant-associated prokaryotes.</title>
        <authorList>
            <person name="Whitman W."/>
        </authorList>
    </citation>
    <scope>NUCLEOTIDE SEQUENCE [LARGE SCALE GENOMIC DNA]</scope>
    <source>
        <strain evidence="1 2">SEMIA 402</strain>
    </source>
</reference>
<evidence type="ECO:0000313" key="1">
    <source>
        <dbReference type="EMBL" id="MBB4277647.1"/>
    </source>
</evidence>
<comment type="caution">
    <text evidence="1">The sequence shown here is derived from an EMBL/GenBank/DDBJ whole genome shotgun (WGS) entry which is preliminary data.</text>
</comment>
<evidence type="ECO:0000313" key="2">
    <source>
        <dbReference type="Proteomes" id="UP000533641"/>
    </source>
</evidence>
<dbReference type="Proteomes" id="UP000533641">
    <property type="component" value="Unassembled WGS sequence"/>
</dbReference>
<dbReference type="AlphaFoldDB" id="A0A7W6RS84"/>
<gene>
    <name evidence="1" type="ORF">GGE12_005456</name>
</gene>